<proteinExistence type="predicted"/>
<evidence type="ECO:0000313" key="3">
    <source>
        <dbReference type="Proteomes" id="UP000479710"/>
    </source>
</evidence>
<feature type="region of interest" description="Disordered" evidence="1">
    <location>
        <begin position="1"/>
        <end position="65"/>
    </location>
</feature>
<dbReference type="AlphaFoldDB" id="A0A6G1BY26"/>
<accession>A0A6G1BY26</accession>
<evidence type="ECO:0000256" key="1">
    <source>
        <dbReference type="SAM" id="MobiDB-lite"/>
    </source>
</evidence>
<reference evidence="2 3" key="1">
    <citation type="submission" date="2019-11" db="EMBL/GenBank/DDBJ databases">
        <title>Whole genome sequence of Oryza granulata.</title>
        <authorList>
            <person name="Li W."/>
        </authorList>
    </citation>
    <scope>NUCLEOTIDE SEQUENCE [LARGE SCALE GENOMIC DNA]</scope>
    <source>
        <strain evidence="3">cv. Menghai</strain>
        <tissue evidence="2">Leaf</tissue>
    </source>
</reference>
<keyword evidence="3" id="KW-1185">Reference proteome</keyword>
<protein>
    <submittedName>
        <fullName evidence="2">Uncharacterized protein</fullName>
    </submittedName>
</protein>
<gene>
    <name evidence="2" type="ORF">E2562_019572</name>
</gene>
<evidence type="ECO:0000313" key="2">
    <source>
        <dbReference type="EMBL" id="KAF0892919.1"/>
    </source>
</evidence>
<comment type="caution">
    <text evidence="2">The sequence shown here is derived from an EMBL/GenBank/DDBJ whole genome shotgun (WGS) entry which is preliminary data.</text>
</comment>
<feature type="region of interest" description="Disordered" evidence="1">
    <location>
        <begin position="231"/>
        <end position="250"/>
    </location>
</feature>
<name>A0A6G1BY26_9ORYZ</name>
<sequence>MTTTMVTSGGRAKTKRGERGGCFGEGTATHWDRTAAATARQRRLGAEPGGGGTAQGAADAGGDDWRHGWPRQATGVAEGRRWALGRPGRVLPRRSGATERWPRVVEVASWLGRAQAAAGHVAARAEDKQGGGAASVRAAATSGVWSRRAAASLFTGRRRRGRHGDVGTMCQETRQAWERGALAGSGAAQRQASSAWAVGARATQAGRAWPRAVGASVGWRWSGLACWLNRERKKEEDKQEGGTRKKNREK</sequence>
<dbReference type="EMBL" id="SPHZ02000011">
    <property type="protein sequence ID" value="KAF0892919.1"/>
    <property type="molecule type" value="Genomic_DNA"/>
</dbReference>
<dbReference type="Proteomes" id="UP000479710">
    <property type="component" value="Unassembled WGS sequence"/>
</dbReference>
<organism evidence="2 3">
    <name type="scientific">Oryza meyeriana var. granulata</name>
    <dbReference type="NCBI Taxonomy" id="110450"/>
    <lineage>
        <taxon>Eukaryota</taxon>
        <taxon>Viridiplantae</taxon>
        <taxon>Streptophyta</taxon>
        <taxon>Embryophyta</taxon>
        <taxon>Tracheophyta</taxon>
        <taxon>Spermatophyta</taxon>
        <taxon>Magnoliopsida</taxon>
        <taxon>Liliopsida</taxon>
        <taxon>Poales</taxon>
        <taxon>Poaceae</taxon>
        <taxon>BOP clade</taxon>
        <taxon>Oryzoideae</taxon>
        <taxon>Oryzeae</taxon>
        <taxon>Oryzinae</taxon>
        <taxon>Oryza</taxon>
        <taxon>Oryza meyeriana</taxon>
    </lineage>
</organism>